<evidence type="ECO:0000313" key="3">
    <source>
        <dbReference type="Proteomes" id="UP001165121"/>
    </source>
</evidence>
<feature type="compositionally biased region" description="Polar residues" evidence="1">
    <location>
        <begin position="32"/>
        <end position="76"/>
    </location>
</feature>
<accession>A0A9W6Y7C2</accession>
<protein>
    <submittedName>
        <fullName evidence="2">Unnamed protein product</fullName>
    </submittedName>
</protein>
<dbReference type="Proteomes" id="UP001165121">
    <property type="component" value="Unassembled WGS sequence"/>
</dbReference>
<evidence type="ECO:0000313" key="2">
    <source>
        <dbReference type="EMBL" id="GMF54979.1"/>
    </source>
</evidence>
<reference evidence="2" key="1">
    <citation type="submission" date="2023-04" db="EMBL/GenBank/DDBJ databases">
        <title>Phytophthora fragariaefolia NBRC 109709.</title>
        <authorList>
            <person name="Ichikawa N."/>
            <person name="Sato H."/>
            <person name="Tonouchi N."/>
        </authorList>
    </citation>
    <scope>NUCLEOTIDE SEQUENCE</scope>
    <source>
        <strain evidence="2">NBRC 109709</strain>
    </source>
</reference>
<feature type="compositionally biased region" description="Low complexity" evidence="1">
    <location>
        <begin position="77"/>
        <end position="93"/>
    </location>
</feature>
<gene>
    <name evidence="2" type="ORF">Pfra01_002303200</name>
</gene>
<evidence type="ECO:0000256" key="1">
    <source>
        <dbReference type="SAM" id="MobiDB-lite"/>
    </source>
</evidence>
<proteinExistence type="predicted"/>
<feature type="region of interest" description="Disordered" evidence="1">
    <location>
        <begin position="1"/>
        <end position="93"/>
    </location>
</feature>
<organism evidence="2 3">
    <name type="scientific">Phytophthora fragariaefolia</name>
    <dbReference type="NCBI Taxonomy" id="1490495"/>
    <lineage>
        <taxon>Eukaryota</taxon>
        <taxon>Sar</taxon>
        <taxon>Stramenopiles</taxon>
        <taxon>Oomycota</taxon>
        <taxon>Peronosporomycetes</taxon>
        <taxon>Peronosporales</taxon>
        <taxon>Peronosporaceae</taxon>
        <taxon>Phytophthora</taxon>
    </lineage>
</organism>
<keyword evidence="3" id="KW-1185">Reference proteome</keyword>
<sequence length="93" mass="10002">MITVAFEESLSGGPGSFPEFAESAPKDAPKTSGLTPMSAALTTRRSVGLNDDNSQLARRLDQSYSSIERSRQSLACSSLDFSDDSSMMNMDED</sequence>
<dbReference type="AlphaFoldDB" id="A0A9W6Y7C2"/>
<comment type="caution">
    <text evidence="2">The sequence shown here is derived from an EMBL/GenBank/DDBJ whole genome shotgun (WGS) entry which is preliminary data.</text>
</comment>
<dbReference type="OrthoDB" id="10006270at2759"/>
<name>A0A9W6Y7C2_9STRA</name>
<dbReference type="EMBL" id="BSXT01003639">
    <property type="protein sequence ID" value="GMF54979.1"/>
    <property type="molecule type" value="Genomic_DNA"/>
</dbReference>